<comment type="caution">
    <text evidence="2">The sequence shown here is derived from an EMBL/GenBank/DDBJ whole genome shotgun (WGS) entry which is preliminary data.</text>
</comment>
<accession>A0ABV5CKX8</accession>
<dbReference type="Proteomes" id="UP001582793">
    <property type="component" value="Unassembled WGS sequence"/>
</dbReference>
<evidence type="ECO:0000256" key="1">
    <source>
        <dbReference type="SAM" id="Phobius"/>
    </source>
</evidence>
<sequence length="113" mass="12603">MLTYYQAAVLVLLLIGLVAAGLFLGTHRPRRWRRLAAWDASAWVLIVFLFYLRQVILIILRWPGTATPGVSDAIVSIGFLVLLDAALILRIASYRGFVERAQALERSVEPGPK</sequence>
<evidence type="ECO:0000313" key="2">
    <source>
        <dbReference type="EMBL" id="MFB6392647.1"/>
    </source>
</evidence>
<reference evidence="2 3" key="1">
    <citation type="submission" date="2024-04" db="EMBL/GenBank/DDBJ databases">
        <title>Polymorphospora sp. isolated from Baiyangdian Lake in Xiong'an New Area.</title>
        <authorList>
            <person name="Zhang X."/>
            <person name="Liu J."/>
        </authorList>
    </citation>
    <scope>NUCLEOTIDE SEQUENCE [LARGE SCALE GENOMIC DNA]</scope>
    <source>
        <strain evidence="2 3">2-325</strain>
    </source>
</reference>
<feature type="transmembrane region" description="Helical" evidence="1">
    <location>
        <begin position="73"/>
        <end position="92"/>
    </location>
</feature>
<name>A0ABV5CKX8_9ACTN</name>
<keyword evidence="3" id="KW-1185">Reference proteome</keyword>
<evidence type="ECO:0000313" key="3">
    <source>
        <dbReference type="Proteomes" id="UP001582793"/>
    </source>
</evidence>
<protein>
    <recommendedName>
        <fullName evidence="4">DUF2304 domain-containing protein</fullName>
    </recommendedName>
</protein>
<organism evidence="2 3">
    <name type="scientific">Polymorphospora lycopeni</name>
    <dbReference type="NCBI Taxonomy" id="3140240"/>
    <lineage>
        <taxon>Bacteria</taxon>
        <taxon>Bacillati</taxon>
        <taxon>Actinomycetota</taxon>
        <taxon>Actinomycetes</taxon>
        <taxon>Micromonosporales</taxon>
        <taxon>Micromonosporaceae</taxon>
        <taxon>Polymorphospora</taxon>
    </lineage>
</organism>
<evidence type="ECO:0008006" key="4">
    <source>
        <dbReference type="Google" id="ProtNLM"/>
    </source>
</evidence>
<feature type="transmembrane region" description="Helical" evidence="1">
    <location>
        <begin position="6"/>
        <end position="24"/>
    </location>
</feature>
<proteinExistence type="predicted"/>
<keyword evidence="1" id="KW-0472">Membrane</keyword>
<dbReference type="EMBL" id="JBCGDC010000011">
    <property type="protein sequence ID" value="MFB6392647.1"/>
    <property type="molecule type" value="Genomic_DNA"/>
</dbReference>
<keyword evidence="1" id="KW-0812">Transmembrane</keyword>
<keyword evidence="1" id="KW-1133">Transmembrane helix</keyword>
<gene>
    <name evidence="2" type="ORF">AAFH96_05945</name>
</gene>
<feature type="transmembrane region" description="Helical" evidence="1">
    <location>
        <begin position="36"/>
        <end position="61"/>
    </location>
</feature>
<dbReference type="RefSeq" id="WP_375733362.1">
    <property type="nucleotide sequence ID" value="NZ_JBCGDC010000011.1"/>
</dbReference>